<gene>
    <name evidence="8" type="ORF">ED733_006200</name>
</gene>
<dbReference type="PROSITE" id="PS00498">
    <property type="entry name" value="TYROSINASE_2"/>
    <property type="match status" value="1"/>
</dbReference>
<evidence type="ECO:0000256" key="5">
    <source>
        <dbReference type="SAM" id="SignalP"/>
    </source>
</evidence>
<keyword evidence="5" id="KW-0732">Signal</keyword>
<evidence type="ECO:0000256" key="1">
    <source>
        <dbReference type="ARBA" id="ARBA00001973"/>
    </source>
</evidence>
<reference evidence="9" key="1">
    <citation type="submission" date="2018-12" db="EMBL/GenBank/DDBJ databases">
        <title>The complete genome of Metarhizium rileyi, a key fungal pathogen of Lepidoptera.</title>
        <authorList>
            <person name="Binneck E."/>
            <person name="Lastra C.C.L."/>
            <person name="Sosa-Gomez D.R."/>
        </authorList>
    </citation>
    <scope>NUCLEOTIDE SEQUENCE [LARGE SCALE GENOMIC DNA]</scope>
    <source>
        <strain evidence="9">Cep018-CH2</strain>
    </source>
</reference>
<organism evidence="8 9">
    <name type="scientific">Metarhizium rileyi (strain RCEF 4871)</name>
    <name type="common">Nomuraea rileyi</name>
    <dbReference type="NCBI Taxonomy" id="1649241"/>
    <lineage>
        <taxon>Eukaryota</taxon>
        <taxon>Fungi</taxon>
        <taxon>Dikarya</taxon>
        <taxon>Ascomycota</taxon>
        <taxon>Pezizomycotina</taxon>
        <taxon>Sordariomycetes</taxon>
        <taxon>Hypocreomycetidae</taxon>
        <taxon>Hypocreales</taxon>
        <taxon>Clavicipitaceae</taxon>
        <taxon>Metarhizium</taxon>
    </lineage>
</organism>
<keyword evidence="3" id="KW-0560">Oxidoreductase</keyword>
<proteinExistence type="predicted"/>
<evidence type="ECO:0000256" key="3">
    <source>
        <dbReference type="ARBA" id="ARBA00023002"/>
    </source>
</evidence>
<dbReference type="Pfam" id="PF18132">
    <property type="entry name" value="Tyrosinase_C"/>
    <property type="match status" value="1"/>
</dbReference>
<dbReference type="Gene3D" id="1.10.1280.10">
    <property type="entry name" value="Di-copper center containing domain from catechol oxidase"/>
    <property type="match status" value="2"/>
</dbReference>
<protein>
    <recommendedName>
        <fullName evidence="6 7">Tyrosinase copper-binding domain-containing protein</fullName>
    </recommendedName>
</protein>
<evidence type="ECO:0000313" key="9">
    <source>
        <dbReference type="Proteomes" id="UP000317257"/>
    </source>
</evidence>
<feature type="domain" description="Tyrosinase copper-binding" evidence="7">
    <location>
        <begin position="295"/>
        <end position="306"/>
    </location>
</feature>
<evidence type="ECO:0000256" key="2">
    <source>
        <dbReference type="ARBA" id="ARBA00022723"/>
    </source>
</evidence>
<feature type="chain" id="PRO_5022890594" description="Tyrosinase copper-binding domain-containing protein" evidence="5">
    <location>
        <begin position="26"/>
        <end position="602"/>
    </location>
</feature>
<evidence type="ECO:0000256" key="4">
    <source>
        <dbReference type="ARBA" id="ARBA00023033"/>
    </source>
</evidence>
<dbReference type="SUPFAM" id="SSF48056">
    <property type="entry name" value="Di-copper centre-containing domain"/>
    <property type="match status" value="1"/>
</dbReference>
<dbReference type="Gene3D" id="2.60.310.20">
    <property type="match status" value="1"/>
</dbReference>
<name>A0A5C6G8X6_METRR</name>
<feature type="domain" description="Tyrosinase copper-binding" evidence="6">
    <location>
        <begin position="130"/>
        <end position="147"/>
    </location>
</feature>
<keyword evidence="2" id="KW-0479">Metal-binding</keyword>
<feature type="signal peptide" evidence="5">
    <location>
        <begin position="1"/>
        <end position="25"/>
    </location>
</feature>
<dbReference type="EMBL" id="SBHS01000012">
    <property type="protein sequence ID" value="TWU74345.1"/>
    <property type="molecule type" value="Genomic_DNA"/>
</dbReference>
<dbReference type="InterPro" id="IPR050316">
    <property type="entry name" value="Tyrosinase/Hemocyanin"/>
</dbReference>
<dbReference type="GO" id="GO:0046872">
    <property type="term" value="F:metal ion binding"/>
    <property type="evidence" value="ECO:0007669"/>
    <property type="project" value="UniProtKB-KW"/>
</dbReference>
<dbReference type="AlphaFoldDB" id="A0A5C6G8X6"/>
<dbReference type="InterPro" id="IPR041640">
    <property type="entry name" value="Tyrosinase_C"/>
</dbReference>
<comment type="caution">
    <text evidence="8">The sequence shown here is derived from an EMBL/GenBank/DDBJ whole genome shotgun (WGS) entry which is preliminary data.</text>
</comment>
<dbReference type="PANTHER" id="PTHR11474:SF32">
    <property type="entry name" value="TYROSINASE"/>
    <property type="match status" value="1"/>
</dbReference>
<dbReference type="GO" id="GO:0004497">
    <property type="term" value="F:monooxygenase activity"/>
    <property type="evidence" value="ECO:0007669"/>
    <property type="project" value="UniProtKB-KW"/>
</dbReference>
<dbReference type="Proteomes" id="UP000317257">
    <property type="component" value="Unassembled WGS sequence"/>
</dbReference>
<dbReference type="InterPro" id="IPR002227">
    <property type="entry name" value="Tyrosinase_Cu-bd"/>
</dbReference>
<evidence type="ECO:0000259" key="6">
    <source>
        <dbReference type="PROSITE" id="PS00497"/>
    </source>
</evidence>
<keyword evidence="4" id="KW-0503">Monooxygenase</keyword>
<dbReference type="PRINTS" id="PR00092">
    <property type="entry name" value="TYROSINASE"/>
</dbReference>
<comment type="cofactor">
    <cofactor evidence="1">
        <name>Cu(2+)</name>
        <dbReference type="ChEBI" id="CHEBI:29036"/>
    </cofactor>
</comment>
<dbReference type="Pfam" id="PF00264">
    <property type="entry name" value="Tyrosinase"/>
    <property type="match status" value="1"/>
</dbReference>
<dbReference type="PROSITE" id="PS00497">
    <property type="entry name" value="TYROSINASE_1"/>
    <property type="match status" value="1"/>
</dbReference>
<sequence length="602" mass="67575">MSHHYFRTLLLWWLVLVVLASVAFSQSYDFGTDISKLTRRDDSKGRIVVGRLPTPANSTVPFRLEIRKMKSNEYTWDLYILALSMFQYADQDDPLSWYQIAGKCIHGVPFTTWNGVESLPGTNQSGYCTHSSVLFPMWHRPYLALFEQQMYKMVNAIALMFANTTERSLYQRAASTFRTPYWDWSLQAPDGETHLPDLKQWNETKRAPNTTASLTSPPSDNEVVNKALLSKLPELQQRLYILFSNYHEFNSFSNKAWAVSQGLSLLDSIESIHDVVHIYGGSQGHLTYVPLSSFDPLFFLHHTMTDRLITIWQILNPSSWVRPMPAGETSFTALKGTMQSSESALTPFFATDDGTFWNSDMARSTDAFGYAYADTFTKSDLTQDLRDALIKKINIWYGSSSPAGLMGKTTSSGLSSLGAKRPMSVVNGGASFRPNIRYDAADPPVSHIFKENQYTEWVANIKVNVEALDGSFVVHFFLGSPPPNEDDWHLAPNLVGTVAIFAMNRMTGSDSKISGAVPLTWALMKMVAAGEIYDLTPEEVQPFLADALYFAVQSSNNSHVDPRQVNGLHIAVASSNVQVPRSQSELPEWDSSTTRLRLWPQD</sequence>
<dbReference type="InterPro" id="IPR008922">
    <property type="entry name" value="Di-copper_centre_dom_sf"/>
</dbReference>
<evidence type="ECO:0000259" key="7">
    <source>
        <dbReference type="PROSITE" id="PS00498"/>
    </source>
</evidence>
<evidence type="ECO:0000313" key="8">
    <source>
        <dbReference type="EMBL" id="TWU74345.1"/>
    </source>
</evidence>
<dbReference type="PANTHER" id="PTHR11474">
    <property type="entry name" value="TYROSINASE FAMILY MEMBER"/>
    <property type="match status" value="1"/>
</dbReference>
<accession>A0A5C6G8X6</accession>